<dbReference type="AlphaFoldDB" id="A0ABD3NUX4"/>
<organism evidence="5 6">
    <name type="scientific">Cyclotella cryptica</name>
    <dbReference type="NCBI Taxonomy" id="29204"/>
    <lineage>
        <taxon>Eukaryota</taxon>
        <taxon>Sar</taxon>
        <taxon>Stramenopiles</taxon>
        <taxon>Ochrophyta</taxon>
        <taxon>Bacillariophyta</taxon>
        <taxon>Coscinodiscophyceae</taxon>
        <taxon>Thalassiosirophycidae</taxon>
        <taxon>Stephanodiscales</taxon>
        <taxon>Stephanodiscaceae</taxon>
        <taxon>Cyclotella</taxon>
    </lineage>
</organism>
<dbReference type="CDD" id="cd02801">
    <property type="entry name" value="DUS_like_FMN"/>
    <property type="match status" value="1"/>
</dbReference>
<evidence type="ECO:0000256" key="2">
    <source>
        <dbReference type="ARBA" id="ARBA00022857"/>
    </source>
</evidence>
<accession>A0ABD3NUX4</accession>
<evidence type="ECO:0000256" key="3">
    <source>
        <dbReference type="ARBA" id="ARBA00022884"/>
    </source>
</evidence>
<dbReference type="EMBL" id="JABMIG020000389">
    <property type="protein sequence ID" value="KAL3779417.1"/>
    <property type="molecule type" value="Genomic_DNA"/>
</dbReference>
<dbReference type="GO" id="GO:0000049">
    <property type="term" value="F:tRNA binding"/>
    <property type="evidence" value="ECO:0007669"/>
    <property type="project" value="UniProtKB-KW"/>
</dbReference>
<dbReference type="InterPro" id="IPR004653">
    <property type="entry name" value="DusA"/>
</dbReference>
<reference evidence="5 6" key="1">
    <citation type="journal article" date="2020" name="G3 (Bethesda)">
        <title>Improved Reference Genome for Cyclotella cryptica CCMP332, a Model for Cell Wall Morphogenesis, Salinity Adaptation, and Lipid Production in Diatoms (Bacillariophyta).</title>
        <authorList>
            <person name="Roberts W.R."/>
            <person name="Downey K.M."/>
            <person name="Ruck E.C."/>
            <person name="Traller J.C."/>
            <person name="Alverson A.J."/>
        </authorList>
    </citation>
    <scope>NUCLEOTIDE SEQUENCE [LARGE SCALE GENOMIC DNA]</scope>
    <source>
        <strain evidence="5 6">CCMP332</strain>
    </source>
</reference>
<dbReference type="InterPro" id="IPR035587">
    <property type="entry name" value="DUS-like_FMN-bd"/>
</dbReference>
<feature type="domain" description="DUS-like FMN-binding" evidence="4">
    <location>
        <begin position="103"/>
        <end position="270"/>
    </location>
</feature>
<evidence type="ECO:0000313" key="6">
    <source>
        <dbReference type="Proteomes" id="UP001516023"/>
    </source>
</evidence>
<protein>
    <recommendedName>
        <fullName evidence="4">DUS-like FMN-binding domain-containing protein</fullName>
    </recommendedName>
</protein>
<dbReference type="Pfam" id="PF01207">
    <property type="entry name" value="Dus"/>
    <property type="match status" value="1"/>
</dbReference>
<keyword evidence="1" id="KW-0820">tRNA-binding</keyword>
<gene>
    <name evidence="5" type="ORF">HJC23_000519</name>
</gene>
<name>A0ABD3NUX4_9STRA</name>
<evidence type="ECO:0000259" key="4">
    <source>
        <dbReference type="Pfam" id="PF01207"/>
    </source>
</evidence>
<dbReference type="PANTHER" id="PTHR42907:SF1">
    <property type="entry name" value="FMN-LINKED OXIDOREDUCTASES SUPERFAMILY PROTEIN"/>
    <property type="match status" value="1"/>
</dbReference>
<proteinExistence type="predicted"/>
<dbReference type="Gene3D" id="3.20.20.70">
    <property type="entry name" value="Aldolase class I"/>
    <property type="match status" value="1"/>
</dbReference>
<dbReference type="SUPFAM" id="SSF51395">
    <property type="entry name" value="FMN-linked oxidoreductases"/>
    <property type="match status" value="1"/>
</dbReference>
<comment type="caution">
    <text evidence="5">The sequence shown here is derived from an EMBL/GenBank/DDBJ whole genome shotgun (WGS) entry which is preliminary data.</text>
</comment>
<keyword evidence="2" id="KW-0521">NADP</keyword>
<dbReference type="PANTHER" id="PTHR42907">
    <property type="entry name" value="FMN-LINKED OXIDOREDUCTASES SUPERFAMILY PROTEIN"/>
    <property type="match status" value="1"/>
</dbReference>
<keyword evidence="3" id="KW-0694">RNA-binding</keyword>
<evidence type="ECO:0000313" key="5">
    <source>
        <dbReference type="EMBL" id="KAL3779417.1"/>
    </source>
</evidence>
<sequence length="531" mass="60785">MICFNTMEHGQKEFHIAPMLDVSTIEFRHFMRLLTKRAILWTEMVVAETLVYRSEHNSVDDDDIQLDPELIRHCGWFDERDHYDYSAEDPAVAPTMTKDEVVDPHPIVCQIGTNDPRQAAFATRVARACGYDRIDLNAECPSDRVAGREFGAALMRDHDTATQVVRSMVDASASCKQKSIPVSVKTRIGVDDFDSFEHLAHFIQRLVDAGCRHFVMHARKVYTQGLMSPAQNRTVPPLDYPCVYRLIEHFPQCDFWLNGGIMNLEHARKIAFGQAVECCGDEDHATSFHDKHFVPCENCSMPHGSCIAPPPKNLPNLRGVMVGRLARDNPSALADVDRYFYGESSNPCNNRRELLEKYIQFIEKVYPRRCCDDNDEIISSRMVMDVEQKINHYRPYCDVCREFSLEVEAIIDEEPTIEQTPSEVTINNVKYSRDAHQKHGKRRKRHFLKNEGAKIVSGIIDSAIQPTLGILFGQRGNSQFRRELHRLSRDMTVRNCGAGYMLKRAMACIPPEVWDRPFELNESLVSYIPSK</sequence>
<dbReference type="InterPro" id="IPR013785">
    <property type="entry name" value="Aldolase_TIM"/>
</dbReference>
<evidence type="ECO:0000256" key="1">
    <source>
        <dbReference type="ARBA" id="ARBA00022555"/>
    </source>
</evidence>
<dbReference type="Proteomes" id="UP001516023">
    <property type="component" value="Unassembled WGS sequence"/>
</dbReference>
<keyword evidence="6" id="KW-1185">Reference proteome</keyword>